<sequence length="170" mass="20025">MEDDIIYSVKDLKLTGKEHFNFASLDCAATVLKSNPELKTPNAILNESKDFYSNNICQAKEKFVIIELCEDILIDRIILGNFEYFSSMYKDIKVSISTRYPPKDGHWKSLAYLRATNSRDIQVFKIKNPISYVKYVRFDFLNYYGYEYYCPLSLIRVHGRTMMDEYIEDK</sequence>
<dbReference type="SUPFAM" id="SSF49785">
    <property type="entry name" value="Galactose-binding domain-like"/>
    <property type="match status" value="1"/>
</dbReference>
<dbReference type="AlphaFoldDB" id="A0A1Y1VU17"/>
<proteinExistence type="predicted"/>
<dbReference type="GO" id="GO:0016020">
    <property type="term" value="C:membrane"/>
    <property type="evidence" value="ECO:0007669"/>
    <property type="project" value="InterPro"/>
</dbReference>
<dbReference type="InterPro" id="IPR008979">
    <property type="entry name" value="Galactose-bd-like_sf"/>
</dbReference>
<name>A0A1Y1VU17_9FUNG</name>
<keyword evidence="4" id="KW-0472">Membrane</keyword>
<dbReference type="InterPro" id="IPR045120">
    <property type="entry name" value="Suco/Slp1-like"/>
</dbReference>
<dbReference type="Gene3D" id="2.60.120.260">
    <property type="entry name" value="Galactose-binding domain-like"/>
    <property type="match status" value="1"/>
</dbReference>
<dbReference type="GO" id="GO:0012505">
    <property type="term" value="C:endomembrane system"/>
    <property type="evidence" value="ECO:0007669"/>
    <property type="project" value="UniProtKB-SubCell"/>
</dbReference>
<feature type="non-terminal residue" evidence="6">
    <location>
        <position position="170"/>
    </location>
</feature>
<evidence type="ECO:0000256" key="3">
    <source>
        <dbReference type="ARBA" id="ARBA00022989"/>
    </source>
</evidence>
<dbReference type="STRING" id="1754192.A0A1Y1VU17"/>
<dbReference type="PANTHER" id="PTHR12953">
    <property type="entry name" value="MEMBRANE PROTEIN CH1 RELATED"/>
    <property type="match status" value="1"/>
</dbReference>
<keyword evidence="7" id="KW-1185">Reference proteome</keyword>
<evidence type="ECO:0000256" key="2">
    <source>
        <dbReference type="ARBA" id="ARBA00022692"/>
    </source>
</evidence>
<dbReference type="Proteomes" id="UP000193944">
    <property type="component" value="Unassembled WGS sequence"/>
</dbReference>
<dbReference type="PROSITE" id="PS51469">
    <property type="entry name" value="SUN"/>
    <property type="match status" value="1"/>
</dbReference>
<dbReference type="InterPro" id="IPR012919">
    <property type="entry name" value="SUN_dom"/>
</dbReference>
<keyword evidence="2" id="KW-0812">Transmembrane</keyword>
<evidence type="ECO:0000256" key="1">
    <source>
        <dbReference type="ARBA" id="ARBA00004308"/>
    </source>
</evidence>
<dbReference type="OrthoDB" id="266334at2759"/>
<reference evidence="6 7" key="2">
    <citation type="submission" date="2016-08" db="EMBL/GenBank/DDBJ databases">
        <title>Pervasive Adenine N6-methylation of Active Genes in Fungi.</title>
        <authorList>
            <consortium name="DOE Joint Genome Institute"/>
            <person name="Mondo S.J."/>
            <person name="Dannebaum R.O."/>
            <person name="Kuo R.C."/>
            <person name="Labutti K."/>
            <person name="Haridas S."/>
            <person name="Kuo A."/>
            <person name="Salamov A."/>
            <person name="Ahrendt S.R."/>
            <person name="Lipzen A."/>
            <person name="Sullivan W."/>
            <person name="Andreopoulos W.B."/>
            <person name="Clum A."/>
            <person name="Lindquist E."/>
            <person name="Daum C."/>
            <person name="Ramamoorthy G.K."/>
            <person name="Gryganskyi A."/>
            <person name="Culley D."/>
            <person name="Magnuson J.K."/>
            <person name="James T.Y."/>
            <person name="O'Malley M.A."/>
            <person name="Stajich J.E."/>
            <person name="Spatafora J.W."/>
            <person name="Visel A."/>
            <person name="Grigoriev I.V."/>
        </authorList>
    </citation>
    <scope>NUCLEOTIDE SEQUENCE [LARGE SCALE GENOMIC DNA]</scope>
    <source>
        <strain evidence="6 7">S4</strain>
    </source>
</reference>
<protein>
    <recommendedName>
        <fullName evidence="5">SUN domain-containing protein</fullName>
    </recommendedName>
</protein>
<dbReference type="GO" id="GO:0034975">
    <property type="term" value="P:protein folding in endoplasmic reticulum"/>
    <property type="evidence" value="ECO:0007669"/>
    <property type="project" value="TreeGrafter"/>
</dbReference>
<comment type="caution">
    <text evidence="6">The sequence shown here is derived from an EMBL/GenBank/DDBJ whole genome shotgun (WGS) entry which is preliminary data.</text>
</comment>
<accession>A0A1Y1VU17</accession>
<reference evidence="6 7" key="1">
    <citation type="submission" date="2016-08" db="EMBL/GenBank/DDBJ databases">
        <title>A Parts List for Fungal Cellulosomes Revealed by Comparative Genomics.</title>
        <authorList>
            <consortium name="DOE Joint Genome Institute"/>
            <person name="Haitjema C.H."/>
            <person name="Gilmore S.P."/>
            <person name="Henske J.K."/>
            <person name="Solomon K.V."/>
            <person name="De Groot R."/>
            <person name="Kuo A."/>
            <person name="Mondo S.J."/>
            <person name="Salamov A.A."/>
            <person name="Labutti K."/>
            <person name="Zhao Z."/>
            <person name="Chiniquy J."/>
            <person name="Barry K."/>
            <person name="Brewer H.M."/>
            <person name="Purvine S.O."/>
            <person name="Wright A.T."/>
            <person name="Boxma B."/>
            <person name="Van Alen T."/>
            <person name="Hackstein J.H."/>
            <person name="Baker S.E."/>
            <person name="Grigoriev I.V."/>
            <person name="O'Malley M.A."/>
        </authorList>
    </citation>
    <scope>NUCLEOTIDE SEQUENCE [LARGE SCALE GENOMIC DNA]</scope>
    <source>
        <strain evidence="6 7">S4</strain>
    </source>
</reference>
<dbReference type="EMBL" id="MCFG01000498">
    <property type="protein sequence ID" value="ORX64777.1"/>
    <property type="molecule type" value="Genomic_DNA"/>
</dbReference>
<comment type="subcellular location">
    <subcellularLocation>
        <location evidence="1">Endomembrane system</location>
    </subcellularLocation>
</comment>
<dbReference type="PANTHER" id="PTHR12953:SF0">
    <property type="entry name" value="SUN DOMAIN-CONTAINING OSSIFICATION FACTOR"/>
    <property type="match status" value="1"/>
</dbReference>
<feature type="domain" description="SUN" evidence="5">
    <location>
        <begin position="1"/>
        <end position="162"/>
    </location>
</feature>
<dbReference type="Pfam" id="PF07738">
    <property type="entry name" value="Sad1_UNC"/>
    <property type="match status" value="1"/>
</dbReference>
<organism evidence="6 7">
    <name type="scientific">Anaeromyces robustus</name>
    <dbReference type="NCBI Taxonomy" id="1754192"/>
    <lineage>
        <taxon>Eukaryota</taxon>
        <taxon>Fungi</taxon>
        <taxon>Fungi incertae sedis</taxon>
        <taxon>Chytridiomycota</taxon>
        <taxon>Chytridiomycota incertae sedis</taxon>
        <taxon>Neocallimastigomycetes</taxon>
        <taxon>Neocallimastigales</taxon>
        <taxon>Neocallimastigaceae</taxon>
        <taxon>Anaeromyces</taxon>
    </lineage>
</organism>
<gene>
    <name evidence="6" type="ORF">BCR32DRAFT_212401</name>
</gene>
<keyword evidence="3" id="KW-1133">Transmembrane helix</keyword>
<evidence type="ECO:0000313" key="6">
    <source>
        <dbReference type="EMBL" id="ORX64777.1"/>
    </source>
</evidence>
<evidence type="ECO:0000256" key="4">
    <source>
        <dbReference type="ARBA" id="ARBA00023136"/>
    </source>
</evidence>
<dbReference type="GO" id="GO:0005737">
    <property type="term" value="C:cytoplasm"/>
    <property type="evidence" value="ECO:0007669"/>
    <property type="project" value="TreeGrafter"/>
</dbReference>
<evidence type="ECO:0000313" key="7">
    <source>
        <dbReference type="Proteomes" id="UP000193944"/>
    </source>
</evidence>
<evidence type="ECO:0000259" key="5">
    <source>
        <dbReference type="PROSITE" id="PS51469"/>
    </source>
</evidence>